<dbReference type="GO" id="GO:0016020">
    <property type="term" value="C:membrane"/>
    <property type="evidence" value="ECO:0007669"/>
    <property type="project" value="UniProtKB-SubCell"/>
</dbReference>
<evidence type="ECO:0000256" key="2">
    <source>
        <dbReference type="ARBA" id="ARBA00006824"/>
    </source>
</evidence>
<dbReference type="Pfam" id="PF04117">
    <property type="entry name" value="Mpv17_PMP22"/>
    <property type="match status" value="1"/>
</dbReference>
<dbReference type="Proteomes" id="UP000886520">
    <property type="component" value="Chromosome 6"/>
</dbReference>
<comment type="subcellular location">
    <subcellularLocation>
        <location evidence="1">Membrane</location>
        <topology evidence="1">Multi-pass membrane protein</topology>
    </subcellularLocation>
</comment>
<proteinExistence type="inferred from homology"/>
<sequence>MAAMQRAWGWYQLQLAKKPIRTQMITSSILWAIGDCAAQSLDLALEARSSAAETCTEQRQKGPDWRRVALCSSFGFAFVGPVGHLWYEGLDHVVKHRLRLQPKSAKFIAAKKLKEDLKRDFLPAFILEGSMWPIVQVVNFRFIPVEHQLLYVNAFCILDSAFLSWFKHQDDAPWKAWLSSLIIGGKDGKG</sequence>
<evidence type="ECO:0000256" key="6">
    <source>
        <dbReference type="RuleBase" id="RU363053"/>
    </source>
</evidence>
<comment type="caution">
    <text evidence="7">The sequence shown here is derived from an EMBL/GenBank/DDBJ whole genome shotgun (WGS) entry which is preliminary data.</text>
</comment>
<dbReference type="PANTHER" id="PTHR11266:SF17">
    <property type="entry name" value="PROTEIN MPV17"/>
    <property type="match status" value="1"/>
</dbReference>
<organism evidence="7 8">
    <name type="scientific">Adiantum capillus-veneris</name>
    <name type="common">Maidenhair fern</name>
    <dbReference type="NCBI Taxonomy" id="13818"/>
    <lineage>
        <taxon>Eukaryota</taxon>
        <taxon>Viridiplantae</taxon>
        <taxon>Streptophyta</taxon>
        <taxon>Embryophyta</taxon>
        <taxon>Tracheophyta</taxon>
        <taxon>Polypodiopsida</taxon>
        <taxon>Polypodiidae</taxon>
        <taxon>Polypodiales</taxon>
        <taxon>Pteridineae</taxon>
        <taxon>Pteridaceae</taxon>
        <taxon>Vittarioideae</taxon>
        <taxon>Adiantum</taxon>
    </lineage>
</organism>
<dbReference type="OrthoDB" id="10267969at2759"/>
<keyword evidence="4" id="KW-1133">Transmembrane helix</keyword>
<dbReference type="EMBL" id="JABFUD020000006">
    <property type="protein sequence ID" value="KAI5078349.1"/>
    <property type="molecule type" value="Genomic_DNA"/>
</dbReference>
<evidence type="ECO:0000256" key="4">
    <source>
        <dbReference type="ARBA" id="ARBA00022989"/>
    </source>
</evidence>
<gene>
    <name evidence="7" type="ORF">GOP47_0006020</name>
</gene>
<keyword evidence="3" id="KW-0812">Transmembrane</keyword>
<name>A0A9D4V2G3_ADICA</name>
<evidence type="ECO:0000256" key="1">
    <source>
        <dbReference type="ARBA" id="ARBA00004141"/>
    </source>
</evidence>
<keyword evidence="5" id="KW-0472">Membrane</keyword>
<accession>A0A9D4V2G3</accession>
<comment type="similarity">
    <text evidence="2 6">Belongs to the peroxisomal membrane protein PXMP2/4 family.</text>
</comment>
<protein>
    <submittedName>
        <fullName evidence="7">Uncharacterized protein</fullName>
    </submittedName>
</protein>
<dbReference type="PANTHER" id="PTHR11266">
    <property type="entry name" value="PEROXISOMAL MEMBRANE PROTEIN 2, PXMP2 MPV17"/>
    <property type="match status" value="1"/>
</dbReference>
<evidence type="ECO:0000313" key="7">
    <source>
        <dbReference type="EMBL" id="KAI5078349.1"/>
    </source>
</evidence>
<keyword evidence="8" id="KW-1185">Reference proteome</keyword>
<evidence type="ECO:0000256" key="5">
    <source>
        <dbReference type="ARBA" id="ARBA00023136"/>
    </source>
</evidence>
<dbReference type="InterPro" id="IPR007248">
    <property type="entry name" value="Mpv17_PMP22"/>
</dbReference>
<evidence type="ECO:0000256" key="3">
    <source>
        <dbReference type="ARBA" id="ARBA00022692"/>
    </source>
</evidence>
<evidence type="ECO:0000313" key="8">
    <source>
        <dbReference type="Proteomes" id="UP000886520"/>
    </source>
</evidence>
<reference evidence="7" key="1">
    <citation type="submission" date="2021-01" db="EMBL/GenBank/DDBJ databases">
        <title>Adiantum capillus-veneris genome.</title>
        <authorList>
            <person name="Fang Y."/>
            <person name="Liao Q."/>
        </authorList>
    </citation>
    <scope>NUCLEOTIDE SEQUENCE</scope>
    <source>
        <strain evidence="7">H3</strain>
        <tissue evidence="7">Leaf</tissue>
    </source>
</reference>
<dbReference type="GO" id="GO:0005737">
    <property type="term" value="C:cytoplasm"/>
    <property type="evidence" value="ECO:0007669"/>
    <property type="project" value="TreeGrafter"/>
</dbReference>
<dbReference type="AlphaFoldDB" id="A0A9D4V2G3"/>